<feature type="domain" description="Phosphodiester glycosidase" evidence="3">
    <location>
        <begin position="201"/>
        <end position="372"/>
    </location>
</feature>
<protein>
    <recommendedName>
        <fullName evidence="6">Copper amine oxidase</fullName>
    </recommendedName>
</protein>
<proteinExistence type="predicted"/>
<dbReference type="AlphaFoldDB" id="A0A2N5N7D8"/>
<evidence type="ECO:0000313" key="4">
    <source>
        <dbReference type="EMBL" id="PLT46264.1"/>
    </source>
</evidence>
<organism evidence="4 5">
    <name type="scientific">Paenibacillus pasadenensis</name>
    <dbReference type="NCBI Taxonomy" id="217090"/>
    <lineage>
        <taxon>Bacteria</taxon>
        <taxon>Bacillati</taxon>
        <taxon>Bacillota</taxon>
        <taxon>Bacilli</taxon>
        <taxon>Bacillales</taxon>
        <taxon>Paenibacillaceae</taxon>
        <taxon>Paenibacillus</taxon>
    </lineage>
</organism>
<dbReference type="PANTHER" id="PTHR40446:SF2">
    <property type="entry name" value="N-ACETYLGLUCOSAMINE-1-PHOSPHODIESTER ALPHA-N-ACETYLGLUCOSAMINIDASE"/>
    <property type="match status" value="1"/>
</dbReference>
<feature type="signal peptide" evidence="1">
    <location>
        <begin position="1"/>
        <end position="23"/>
    </location>
</feature>
<dbReference type="Proteomes" id="UP000234789">
    <property type="component" value="Unassembled WGS sequence"/>
</dbReference>
<keyword evidence="5" id="KW-1185">Reference proteome</keyword>
<name>A0A2N5N7D8_9BACL</name>
<comment type="caution">
    <text evidence="4">The sequence shown here is derived from an EMBL/GenBank/DDBJ whole genome shotgun (WGS) entry which is preliminary data.</text>
</comment>
<evidence type="ECO:0000256" key="1">
    <source>
        <dbReference type="SAM" id="SignalP"/>
    </source>
</evidence>
<dbReference type="SUPFAM" id="SSF55383">
    <property type="entry name" value="Copper amine oxidase, domain N"/>
    <property type="match status" value="1"/>
</dbReference>
<feature type="domain" description="Copper amine oxidase-like N-terminal" evidence="2">
    <location>
        <begin position="29"/>
        <end position="122"/>
    </location>
</feature>
<gene>
    <name evidence="4" type="ORF">B8V81_4695</name>
</gene>
<dbReference type="PANTHER" id="PTHR40446">
    <property type="entry name" value="N-ACETYLGLUCOSAMINE-1-PHOSPHODIESTER ALPHA-N-ACETYLGLUCOSAMINIDASE"/>
    <property type="match status" value="1"/>
</dbReference>
<sequence length="375" mass="39038">MIAAAVAASMLPALVLGAAPAAAAEKTFAYAEEGSSYVPLRAVKQLPGLSVAWDAASKTASIAEQERSATVTIGSKTARSGGESFALARAPFLDGGTAYVPVRLLIERFGVSVKQEPSSGSIVLGKGEAQLRVPVAPRGSVSLARKPVKVESRTIRAAGRSFSVQLATVSLLDPRVDLEVAAAKDKIGSTEELASIARRGGALLAVNGTFFDAYTDGAVKNPYGYLFNGGSMLYKSSGDKKTVFTYDANHLAELLPGLDFAERIGEDIDGALQAGPRLLVNGETKLDPKTEGFRDPKILTGGGARSALGLTKEHELLLLTVGGATIPQLASIMKAAGAWQAMNLDGGASSGLYYNGSYLTRPGRLLSNALLVRVR</sequence>
<evidence type="ECO:0008006" key="6">
    <source>
        <dbReference type="Google" id="ProtNLM"/>
    </source>
</evidence>
<dbReference type="InterPro" id="IPR036582">
    <property type="entry name" value="Mao_N_sf"/>
</dbReference>
<dbReference type="OrthoDB" id="9809781at2"/>
<keyword evidence="1" id="KW-0732">Signal</keyword>
<dbReference type="Gene3D" id="3.30.457.10">
    <property type="entry name" value="Copper amine oxidase-like, N-terminal domain"/>
    <property type="match status" value="1"/>
</dbReference>
<evidence type="ECO:0000259" key="3">
    <source>
        <dbReference type="Pfam" id="PF09992"/>
    </source>
</evidence>
<evidence type="ECO:0000313" key="5">
    <source>
        <dbReference type="Proteomes" id="UP000234789"/>
    </source>
</evidence>
<accession>A0A2N5N7D8</accession>
<reference evidence="4 5" key="1">
    <citation type="submission" date="2017-05" db="EMBL/GenBank/DDBJ databases">
        <title>Functional genome analysis of Paenibacillus pasadenensis strain R16: insights on endophytic life style and antifungal activity.</title>
        <authorList>
            <person name="Passera A."/>
            <person name="Marcolungo L."/>
            <person name="Casati P."/>
            <person name="Brasca M."/>
            <person name="Quaglino F."/>
            <person name="Delledonne M."/>
        </authorList>
    </citation>
    <scope>NUCLEOTIDE SEQUENCE [LARGE SCALE GENOMIC DNA]</scope>
    <source>
        <strain evidence="4 5">R16</strain>
    </source>
</reference>
<dbReference type="InterPro" id="IPR018711">
    <property type="entry name" value="NAGPA"/>
</dbReference>
<evidence type="ECO:0000259" key="2">
    <source>
        <dbReference type="Pfam" id="PF07833"/>
    </source>
</evidence>
<dbReference type="Pfam" id="PF09992">
    <property type="entry name" value="NAGPA"/>
    <property type="match status" value="1"/>
</dbReference>
<dbReference type="InterPro" id="IPR012854">
    <property type="entry name" value="Cu_amine_oxidase-like_N"/>
</dbReference>
<dbReference type="EMBL" id="NFEZ01000004">
    <property type="protein sequence ID" value="PLT46264.1"/>
    <property type="molecule type" value="Genomic_DNA"/>
</dbReference>
<feature type="chain" id="PRO_5014626472" description="Copper amine oxidase" evidence="1">
    <location>
        <begin position="24"/>
        <end position="375"/>
    </location>
</feature>
<dbReference type="Pfam" id="PF07833">
    <property type="entry name" value="Cu_amine_oxidN1"/>
    <property type="match status" value="1"/>
</dbReference>